<dbReference type="Proteomes" id="UP000195221">
    <property type="component" value="Unassembled WGS sequence"/>
</dbReference>
<feature type="chain" id="PRO_5011276170" description="Lipoprotein" evidence="1">
    <location>
        <begin position="28"/>
        <end position="100"/>
    </location>
</feature>
<evidence type="ECO:0008006" key="4">
    <source>
        <dbReference type="Google" id="ProtNLM"/>
    </source>
</evidence>
<dbReference type="RefSeq" id="WP_075359568.1">
    <property type="nucleotide sequence ID" value="NZ_MSRG01000075.1"/>
</dbReference>
<dbReference type="PROSITE" id="PS51257">
    <property type="entry name" value="PROKAR_LIPOPROTEIN"/>
    <property type="match status" value="1"/>
</dbReference>
<dbReference type="EMBL" id="NBTZ01000131">
    <property type="protein sequence ID" value="OTP68538.1"/>
    <property type="molecule type" value="Genomic_DNA"/>
</dbReference>
<proteinExistence type="predicted"/>
<gene>
    <name evidence="2" type="ORF">PAMC26577_32705</name>
</gene>
<name>A0A242MB67_CABSO</name>
<organism evidence="2 3">
    <name type="scientific">Caballeronia sordidicola</name>
    <name type="common">Burkholderia sordidicola</name>
    <dbReference type="NCBI Taxonomy" id="196367"/>
    <lineage>
        <taxon>Bacteria</taxon>
        <taxon>Pseudomonadati</taxon>
        <taxon>Pseudomonadota</taxon>
        <taxon>Betaproteobacteria</taxon>
        <taxon>Burkholderiales</taxon>
        <taxon>Burkholderiaceae</taxon>
        <taxon>Caballeronia</taxon>
    </lineage>
</organism>
<protein>
    <recommendedName>
        <fullName evidence="4">Lipoprotein</fullName>
    </recommendedName>
</protein>
<reference evidence="2 3" key="1">
    <citation type="submission" date="2017-03" db="EMBL/GenBank/DDBJ databases">
        <title>Genome analysis of strain PAMC 26577.</title>
        <authorList>
            <person name="Oh H.-M."/>
            <person name="Yang J.-A."/>
        </authorList>
    </citation>
    <scope>NUCLEOTIDE SEQUENCE [LARGE SCALE GENOMIC DNA]</scope>
    <source>
        <strain evidence="2 3">PAMC 26577</strain>
    </source>
</reference>
<evidence type="ECO:0000256" key="1">
    <source>
        <dbReference type="SAM" id="SignalP"/>
    </source>
</evidence>
<accession>A0A242MB67</accession>
<evidence type="ECO:0000313" key="2">
    <source>
        <dbReference type="EMBL" id="OTP68538.1"/>
    </source>
</evidence>
<evidence type="ECO:0000313" key="3">
    <source>
        <dbReference type="Proteomes" id="UP000195221"/>
    </source>
</evidence>
<sequence>MKNTKRLMAIFVLSAGGIACTVSTANASTAADNIRLSATPLANSAYGNECTNRSIRPFARSQDSTFSNDALRAGLELLRGIASGGYHSGPSNVCGENSAL</sequence>
<comment type="caution">
    <text evidence="2">The sequence shown here is derived from an EMBL/GenBank/DDBJ whole genome shotgun (WGS) entry which is preliminary data.</text>
</comment>
<feature type="signal peptide" evidence="1">
    <location>
        <begin position="1"/>
        <end position="27"/>
    </location>
</feature>
<keyword evidence="1" id="KW-0732">Signal</keyword>
<dbReference type="AlphaFoldDB" id="A0A242MB67"/>